<gene>
    <name evidence="2" type="ORF">KO353_03150</name>
</gene>
<dbReference type="EMBL" id="CP076448">
    <property type="protein sequence ID" value="QXM25258.1"/>
    <property type="molecule type" value="Genomic_DNA"/>
</dbReference>
<dbReference type="InterPro" id="IPR006680">
    <property type="entry name" value="Amidohydro-rel"/>
</dbReference>
<dbReference type="NCBIfam" id="NF011990">
    <property type="entry name" value="PRK15446.2-6"/>
    <property type="match status" value="1"/>
</dbReference>
<dbReference type="InterPro" id="IPR051781">
    <property type="entry name" value="Metallo-dep_Hydrolase"/>
</dbReference>
<dbReference type="Pfam" id="PF01979">
    <property type="entry name" value="Amidohydro_1"/>
    <property type="match status" value="1"/>
</dbReference>
<evidence type="ECO:0000313" key="3">
    <source>
        <dbReference type="Proteomes" id="UP000694001"/>
    </source>
</evidence>
<evidence type="ECO:0000259" key="1">
    <source>
        <dbReference type="Pfam" id="PF01979"/>
    </source>
</evidence>
<dbReference type="Proteomes" id="UP000694001">
    <property type="component" value="Chromosome"/>
</dbReference>
<dbReference type="GO" id="GO:0016787">
    <property type="term" value="F:hydrolase activity"/>
    <property type="evidence" value="ECO:0007669"/>
    <property type="project" value="UniProtKB-KW"/>
</dbReference>
<protein>
    <submittedName>
        <fullName evidence="2">Alpha-D-ribose 1-methylphosphonate 5-triphosphate diphosphatase</fullName>
        <ecNumber evidence="2">3.6.1.63</ecNumber>
    </submittedName>
</protein>
<keyword evidence="3" id="KW-1185">Reference proteome</keyword>
<proteinExistence type="predicted"/>
<dbReference type="InterPro" id="IPR012696">
    <property type="entry name" value="PhnM"/>
</dbReference>
<dbReference type="AlphaFoldDB" id="A0A975U3V7"/>
<accession>A0A975U3V7</accession>
<dbReference type="PANTHER" id="PTHR43135">
    <property type="entry name" value="ALPHA-D-RIBOSE 1-METHYLPHOSPHONATE 5-TRIPHOSPHATE DIPHOSPHATASE"/>
    <property type="match status" value="1"/>
</dbReference>
<dbReference type="NCBIfam" id="NF011984">
    <property type="entry name" value="PRK15446.1-5"/>
    <property type="match status" value="1"/>
</dbReference>
<evidence type="ECO:0000313" key="2">
    <source>
        <dbReference type="EMBL" id="QXM25258.1"/>
    </source>
</evidence>
<feature type="domain" description="Amidohydrolase-related" evidence="1">
    <location>
        <begin position="168"/>
        <end position="316"/>
    </location>
</feature>
<reference evidence="2" key="1">
    <citation type="submission" date="2021-06" db="EMBL/GenBank/DDBJ databases">
        <title>Elioraea tepida, sp. nov., a moderately thermophilic aerobic anoxygenic phototrophic bacterium isolated from an alkaline siliceous hot spring mat community in Yellowstone National Park, WY, USA.</title>
        <authorList>
            <person name="Saini M.K."/>
            <person name="Yoshida S."/>
            <person name="Sebastian A."/>
            <person name="Hirose S."/>
            <person name="Hara E."/>
            <person name="Tamaki H."/>
            <person name="Soulier N.T."/>
            <person name="Albert I."/>
            <person name="Hanada S."/>
            <person name="Bryant D.A."/>
            <person name="Tank M."/>
        </authorList>
    </citation>
    <scope>NUCLEOTIDE SEQUENCE</scope>
    <source>
        <strain evidence="2">MS-P2</strain>
    </source>
</reference>
<dbReference type="PIRSF" id="PIRSF038971">
    <property type="entry name" value="PhnM"/>
    <property type="match status" value="1"/>
</dbReference>
<dbReference type="EC" id="3.6.1.63" evidence="2"/>
<organism evidence="2 3">
    <name type="scientific">Elioraea tepida</name>
    <dbReference type="NCBI Taxonomy" id="2843330"/>
    <lineage>
        <taxon>Bacteria</taxon>
        <taxon>Pseudomonadati</taxon>
        <taxon>Pseudomonadota</taxon>
        <taxon>Alphaproteobacteria</taxon>
        <taxon>Acetobacterales</taxon>
        <taxon>Elioraeaceae</taxon>
        <taxon>Elioraea</taxon>
    </lineage>
</organism>
<dbReference type="KEGG" id="elio:KO353_03150"/>
<keyword evidence="2" id="KW-0378">Hydrolase</keyword>
<sequence length="345" mass="36350">MIDGTGLWLLPGLVDLHGDAFERQLQPRPGVDFPAIAALIDTDRQLLANGITTAFHAITLSWEPGLRSLETFRALLAAFAALEGALGADNRIHLRLETFAMDQWPDAAAAIAAGRVHLLAFNDHTAEIARRAEDSARAARYADRAKVKAAELAALAGAMLARSSEVEAFVAEAARLARAHGLLMASHDDASPESRARWRSLGCTICEFPMNAETGLAARAEGESVIMGSPNVMRGGSHLGWHSAEALVRAGACDVLASDYFYPAMINAAFALAARGALPLAEAWALVSRNPARAAGLSDRGRIAEGLRADLVLVEPAAPGGPRVVATIAAGRLAHLTPEAAARLR</sequence>
<dbReference type="NCBIfam" id="NF011987">
    <property type="entry name" value="PRK15446.2-3"/>
    <property type="match status" value="1"/>
</dbReference>
<dbReference type="PANTHER" id="PTHR43135:SF3">
    <property type="entry name" value="ALPHA-D-RIBOSE 1-METHYLPHOSPHONATE 5-TRIPHOSPHATE DIPHOSPHATASE"/>
    <property type="match status" value="1"/>
</dbReference>
<name>A0A975U3V7_9PROT</name>